<dbReference type="SUPFAM" id="SSF56300">
    <property type="entry name" value="Metallo-dependent phosphatases"/>
    <property type="match status" value="1"/>
</dbReference>
<name>A0A0V0S2Z5_9BILA</name>
<keyword evidence="2" id="KW-1185">Reference proteome</keyword>
<evidence type="ECO:0000313" key="1">
    <source>
        <dbReference type="EMBL" id="KRX21139.1"/>
    </source>
</evidence>
<sequence length="97" mass="11016">MDELTTIEFFGNKKLITVSSVPNYCGHENASAVLEVDENSRCIILQFLPIVYCDLNIQNKNNLYIFITVTDCVLLLICDKEKTAAMEMKNFVMACIE</sequence>
<gene>
    <name evidence="1" type="primary">TOPP4</name>
    <name evidence="1" type="ORF">T07_365</name>
</gene>
<dbReference type="AlphaFoldDB" id="A0A0V0S2Z5"/>
<accession>A0A0V0S2Z5</accession>
<dbReference type="STRING" id="6336.A0A0V0S2Z5"/>
<dbReference type="Proteomes" id="UP000054630">
    <property type="component" value="Unassembled WGS sequence"/>
</dbReference>
<evidence type="ECO:0000313" key="2">
    <source>
        <dbReference type="Proteomes" id="UP000054630"/>
    </source>
</evidence>
<proteinExistence type="predicted"/>
<dbReference type="Gene3D" id="3.60.21.10">
    <property type="match status" value="1"/>
</dbReference>
<reference evidence="1 2" key="1">
    <citation type="submission" date="2015-01" db="EMBL/GenBank/DDBJ databases">
        <title>Evolution of Trichinella species and genotypes.</title>
        <authorList>
            <person name="Korhonen P.K."/>
            <person name="Edoardo P."/>
            <person name="Giuseppe L.R."/>
            <person name="Gasser R.B."/>
        </authorList>
    </citation>
    <scope>NUCLEOTIDE SEQUENCE [LARGE SCALE GENOMIC DNA]</scope>
    <source>
        <strain evidence="1">ISS37</strain>
    </source>
</reference>
<dbReference type="InterPro" id="IPR029052">
    <property type="entry name" value="Metallo-depent_PP-like"/>
</dbReference>
<comment type="caution">
    <text evidence="1">The sequence shown here is derived from an EMBL/GenBank/DDBJ whole genome shotgun (WGS) entry which is preliminary data.</text>
</comment>
<protein>
    <submittedName>
        <fullName evidence="1">Serine/threonine-protein phosphatase PP1 isozyme 4</fullName>
    </submittedName>
</protein>
<organism evidence="1 2">
    <name type="scientific">Trichinella nelsoni</name>
    <dbReference type="NCBI Taxonomy" id="6336"/>
    <lineage>
        <taxon>Eukaryota</taxon>
        <taxon>Metazoa</taxon>
        <taxon>Ecdysozoa</taxon>
        <taxon>Nematoda</taxon>
        <taxon>Enoplea</taxon>
        <taxon>Dorylaimia</taxon>
        <taxon>Trichinellida</taxon>
        <taxon>Trichinellidae</taxon>
        <taxon>Trichinella</taxon>
    </lineage>
</organism>
<dbReference type="EMBL" id="JYDL01000042">
    <property type="protein sequence ID" value="KRX21139.1"/>
    <property type="molecule type" value="Genomic_DNA"/>
</dbReference>